<comment type="caution">
    <text evidence="12">The sequence shown here is derived from an EMBL/GenBank/DDBJ whole genome shotgun (WGS) entry which is preliminary data.</text>
</comment>
<comment type="subunit">
    <text evidence="10">Homodimer.</text>
</comment>
<evidence type="ECO:0000256" key="5">
    <source>
        <dbReference type="ARBA" id="ARBA00018569"/>
    </source>
</evidence>
<dbReference type="GO" id="GO:0003978">
    <property type="term" value="F:UDP-glucose 4-epimerase activity"/>
    <property type="evidence" value="ECO:0007669"/>
    <property type="project" value="UniProtKB-UniRule"/>
</dbReference>
<dbReference type="Pfam" id="PF16363">
    <property type="entry name" value="GDP_Man_Dehyd"/>
    <property type="match status" value="1"/>
</dbReference>
<comment type="pathway">
    <text evidence="10">Carbohydrate metabolism; galactose metabolism.</text>
</comment>
<gene>
    <name evidence="12" type="primary">galE_1</name>
    <name evidence="12" type="ORF">CLMAG_39020</name>
</gene>
<comment type="similarity">
    <text evidence="3 10">Belongs to the NAD(P)-dependent epimerase/dehydratase family.</text>
</comment>
<sequence length="329" mass="36640">MSVLVCGGAGYIGSHCVYELIEKGESVVVVDNLQTGYKQAIHPNAKFYQGDIRDFQFLDKVFKENQIDAVIHFAANSLVGESMQLPLKYYNNNVYGTQILLEAMVANNVKRIVFSSTAAVYGEPECVPILENDRTKPTNAYGETKLAMEKMMKWADVAYGVKYIALRYFNVAGANENGLIGEAHNPETHLVPLILQVPLGKREKIMIYGDDYQTKDGTCVRDYIHVIDLIDAHILAMNKLRDGYDSDVFNLGNGSGFTVKEMIEAAKKVTGYEIPVEIAARRSGDPAVLVASSKKARKVLGWSPKFTNVEEVIRSAWNFHSTHKNGFEQ</sequence>
<dbReference type="PANTHER" id="PTHR43725:SF53">
    <property type="entry name" value="UDP-ARABINOSE 4-EPIMERASE 1"/>
    <property type="match status" value="1"/>
</dbReference>
<dbReference type="InterPro" id="IPR005886">
    <property type="entry name" value="UDP_G4E"/>
</dbReference>
<evidence type="ECO:0000256" key="1">
    <source>
        <dbReference type="ARBA" id="ARBA00000083"/>
    </source>
</evidence>
<dbReference type="STRING" id="1121326.CLMAG_39020"/>
<accession>A0A162SAQ2</accession>
<dbReference type="Gene3D" id="3.40.50.720">
    <property type="entry name" value="NAD(P)-binding Rossmann-like Domain"/>
    <property type="match status" value="1"/>
</dbReference>
<evidence type="ECO:0000256" key="10">
    <source>
        <dbReference type="RuleBase" id="RU366046"/>
    </source>
</evidence>
<evidence type="ECO:0000256" key="2">
    <source>
        <dbReference type="ARBA" id="ARBA00001911"/>
    </source>
</evidence>
<dbReference type="InterPro" id="IPR036291">
    <property type="entry name" value="NAD(P)-bd_dom_sf"/>
</dbReference>
<evidence type="ECO:0000256" key="3">
    <source>
        <dbReference type="ARBA" id="ARBA00007637"/>
    </source>
</evidence>
<keyword evidence="13" id="KW-1185">Reference proteome</keyword>
<keyword evidence="6 10" id="KW-0520">NAD</keyword>
<dbReference type="NCBIfam" id="TIGR01179">
    <property type="entry name" value="galE"/>
    <property type="match status" value="1"/>
</dbReference>
<comment type="cofactor">
    <cofactor evidence="2 10">
        <name>NAD(+)</name>
        <dbReference type="ChEBI" id="CHEBI:57540"/>
    </cofactor>
</comment>
<dbReference type="GO" id="GO:0033499">
    <property type="term" value="P:galactose catabolic process via UDP-galactose, Leloir pathway"/>
    <property type="evidence" value="ECO:0007669"/>
    <property type="project" value="TreeGrafter"/>
</dbReference>
<evidence type="ECO:0000256" key="6">
    <source>
        <dbReference type="ARBA" id="ARBA00023027"/>
    </source>
</evidence>
<dbReference type="EMBL" id="LWAE01000004">
    <property type="protein sequence ID" value="KZL90991.1"/>
    <property type="molecule type" value="Genomic_DNA"/>
</dbReference>
<feature type="domain" description="NAD(P)-binding" evidence="11">
    <location>
        <begin position="4"/>
        <end position="314"/>
    </location>
</feature>
<dbReference type="CDD" id="cd05247">
    <property type="entry name" value="UDP_G4E_1_SDR_e"/>
    <property type="match status" value="1"/>
</dbReference>
<dbReference type="Proteomes" id="UP000076603">
    <property type="component" value="Unassembled WGS sequence"/>
</dbReference>
<dbReference type="UniPathway" id="UPA00214"/>
<evidence type="ECO:0000259" key="11">
    <source>
        <dbReference type="Pfam" id="PF16363"/>
    </source>
</evidence>
<comment type="catalytic activity">
    <reaction evidence="1 10">
        <text>UDP-alpha-D-glucose = UDP-alpha-D-galactose</text>
        <dbReference type="Rhea" id="RHEA:22168"/>
        <dbReference type="ChEBI" id="CHEBI:58885"/>
        <dbReference type="ChEBI" id="CHEBI:66914"/>
        <dbReference type="EC" id="5.1.3.2"/>
    </reaction>
</comment>
<evidence type="ECO:0000256" key="7">
    <source>
        <dbReference type="ARBA" id="ARBA00023144"/>
    </source>
</evidence>
<name>A0A162SAQ2_9CLOT</name>
<dbReference type="EC" id="5.1.3.2" evidence="4 10"/>
<protein>
    <recommendedName>
        <fullName evidence="5 10">UDP-glucose 4-epimerase</fullName>
        <ecNumber evidence="4 10">5.1.3.2</ecNumber>
    </recommendedName>
</protein>
<dbReference type="PATRIC" id="fig|1121326.3.peg.3949"/>
<evidence type="ECO:0000256" key="4">
    <source>
        <dbReference type="ARBA" id="ARBA00013189"/>
    </source>
</evidence>
<organism evidence="12 13">
    <name type="scientific">Clostridium magnum DSM 2767</name>
    <dbReference type="NCBI Taxonomy" id="1121326"/>
    <lineage>
        <taxon>Bacteria</taxon>
        <taxon>Bacillati</taxon>
        <taxon>Bacillota</taxon>
        <taxon>Clostridia</taxon>
        <taxon>Eubacteriales</taxon>
        <taxon>Clostridiaceae</taxon>
        <taxon>Clostridium</taxon>
    </lineage>
</organism>
<dbReference type="PANTHER" id="PTHR43725">
    <property type="entry name" value="UDP-GLUCOSE 4-EPIMERASE"/>
    <property type="match status" value="1"/>
</dbReference>
<keyword evidence="8 10" id="KW-0413">Isomerase</keyword>
<keyword evidence="7" id="KW-0299">Galactose metabolism</keyword>
<dbReference type="RefSeq" id="WP_066626109.1">
    <property type="nucleotide sequence ID" value="NZ_FQXL01000032.1"/>
</dbReference>
<evidence type="ECO:0000313" key="12">
    <source>
        <dbReference type="EMBL" id="KZL90991.1"/>
    </source>
</evidence>
<dbReference type="AlphaFoldDB" id="A0A162SAQ2"/>
<proteinExistence type="inferred from homology"/>
<evidence type="ECO:0000313" key="13">
    <source>
        <dbReference type="Proteomes" id="UP000076603"/>
    </source>
</evidence>
<dbReference type="InterPro" id="IPR016040">
    <property type="entry name" value="NAD(P)-bd_dom"/>
</dbReference>
<keyword evidence="9 10" id="KW-0119">Carbohydrate metabolism</keyword>
<dbReference type="OrthoDB" id="9811743at2"/>
<dbReference type="Gene3D" id="3.90.25.10">
    <property type="entry name" value="UDP-galactose 4-epimerase, domain 1"/>
    <property type="match status" value="1"/>
</dbReference>
<evidence type="ECO:0000256" key="8">
    <source>
        <dbReference type="ARBA" id="ARBA00023235"/>
    </source>
</evidence>
<evidence type="ECO:0000256" key="9">
    <source>
        <dbReference type="ARBA" id="ARBA00023277"/>
    </source>
</evidence>
<reference evidence="12 13" key="1">
    <citation type="submission" date="2016-04" db="EMBL/GenBank/DDBJ databases">
        <title>Genome sequence of Clostridium magnum DSM 2767.</title>
        <authorList>
            <person name="Poehlein A."/>
            <person name="Uhlig R."/>
            <person name="Fischer R."/>
            <person name="Bahl H."/>
            <person name="Daniel R."/>
        </authorList>
    </citation>
    <scope>NUCLEOTIDE SEQUENCE [LARGE SCALE GENOMIC DNA]</scope>
    <source>
        <strain evidence="12 13">DSM 2767</strain>
    </source>
</reference>
<dbReference type="SUPFAM" id="SSF51735">
    <property type="entry name" value="NAD(P)-binding Rossmann-fold domains"/>
    <property type="match status" value="1"/>
</dbReference>